<organism evidence="1 2">
    <name type="scientific">Sphingobacterium thalpophilum</name>
    <dbReference type="NCBI Taxonomy" id="259"/>
    <lineage>
        <taxon>Bacteria</taxon>
        <taxon>Pseudomonadati</taxon>
        <taxon>Bacteroidota</taxon>
        <taxon>Sphingobacteriia</taxon>
        <taxon>Sphingobacteriales</taxon>
        <taxon>Sphingobacteriaceae</taxon>
        <taxon>Sphingobacterium</taxon>
    </lineage>
</organism>
<name>A0ACD5C5A3_9SPHI</name>
<accession>A0ACD5C5A3</accession>
<protein>
    <submittedName>
        <fullName evidence="1">Uncharacterized protein</fullName>
    </submittedName>
</protein>
<evidence type="ECO:0000313" key="2">
    <source>
        <dbReference type="Proteomes" id="UP001485301"/>
    </source>
</evidence>
<evidence type="ECO:0000313" key="1">
    <source>
        <dbReference type="EMBL" id="WZN56837.1"/>
    </source>
</evidence>
<reference evidence="1" key="1">
    <citation type="submission" date="2024-04" db="EMBL/GenBank/DDBJ databases">
        <title>Complete genome sequence of Sphingobacterium thalpophiium BAA-1094.</title>
        <authorList>
            <person name="Adaikpoh B.I."/>
        </authorList>
    </citation>
    <scope>NUCLEOTIDE SEQUENCE</scope>
    <source>
        <strain evidence="1">BAA-1094</strain>
    </source>
</reference>
<dbReference type="Proteomes" id="UP001485301">
    <property type="component" value="Chromosome"/>
</dbReference>
<keyword evidence="2" id="KW-1185">Reference proteome</keyword>
<sequence>MDIKATLSRIYRKIKHIGSTDIPKDFNEEYAKGFEHATKLLSVAMVHEFGNYVQIEENKAQVIRDLKKKIDGLEQKCLGQKLDIQKMETLLDRTSTITLSNSKKKKIFRAVATITGQPYEYIKEQFIELLDGKLVKNKNLNK</sequence>
<dbReference type="EMBL" id="CP151087">
    <property type="protein sequence ID" value="WZN56837.1"/>
    <property type="molecule type" value="Genomic_DNA"/>
</dbReference>
<proteinExistence type="predicted"/>
<gene>
    <name evidence="1" type="ORF">AACH28_04720</name>
</gene>